<dbReference type="AlphaFoldDB" id="A0A9J6EEI2"/>
<dbReference type="EMBL" id="JABSTU010000004">
    <property type="protein sequence ID" value="KAH8032719.1"/>
    <property type="molecule type" value="Genomic_DNA"/>
</dbReference>
<organism evidence="2 3">
    <name type="scientific">Rhipicephalus microplus</name>
    <name type="common">Cattle tick</name>
    <name type="synonym">Boophilus microplus</name>
    <dbReference type="NCBI Taxonomy" id="6941"/>
    <lineage>
        <taxon>Eukaryota</taxon>
        <taxon>Metazoa</taxon>
        <taxon>Ecdysozoa</taxon>
        <taxon>Arthropoda</taxon>
        <taxon>Chelicerata</taxon>
        <taxon>Arachnida</taxon>
        <taxon>Acari</taxon>
        <taxon>Parasitiformes</taxon>
        <taxon>Ixodida</taxon>
        <taxon>Ixodoidea</taxon>
        <taxon>Ixodidae</taxon>
        <taxon>Rhipicephalinae</taxon>
        <taxon>Rhipicephalus</taxon>
        <taxon>Boophilus</taxon>
    </lineage>
</organism>
<name>A0A9J6EEI2_RHIMP</name>
<evidence type="ECO:0000256" key="1">
    <source>
        <dbReference type="SAM" id="MobiDB-lite"/>
    </source>
</evidence>
<evidence type="ECO:0000313" key="3">
    <source>
        <dbReference type="Proteomes" id="UP000821866"/>
    </source>
</evidence>
<accession>A0A9J6EEI2</accession>
<sequence length="218" mass="23154">MIVRHAVVEGSGDFDHLGFFNVHPNLSTRAHTTLPPPSEMQPPQPVFDPVTCGSRDSASGPAPLASRRALLKALAPSRERRKSGAPVPKVGGGFIHSVAITGAGQEAYTLDPHRAVASAQVRIPTLGAQGARMRLTVASWAAGPVRRPQPESISSAQIDSYRLLSDKTLPEADGRACPPKRSVFRNIDSALGAVKTSQTANEDARAGNIRDMNDILEN</sequence>
<gene>
    <name evidence="2" type="ORF">HPB51_001417</name>
</gene>
<dbReference type="Proteomes" id="UP000821866">
    <property type="component" value="Chromosome 2"/>
</dbReference>
<comment type="caution">
    <text evidence="2">The sequence shown here is derived from an EMBL/GenBank/DDBJ whole genome shotgun (WGS) entry which is preliminary data.</text>
</comment>
<evidence type="ECO:0000313" key="2">
    <source>
        <dbReference type="EMBL" id="KAH8032719.1"/>
    </source>
</evidence>
<feature type="region of interest" description="Disordered" evidence="1">
    <location>
        <begin position="198"/>
        <end position="218"/>
    </location>
</feature>
<keyword evidence="3" id="KW-1185">Reference proteome</keyword>
<proteinExistence type="predicted"/>
<protein>
    <submittedName>
        <fullName evidence="2">Uncharacterized protein</fullName>
    </submittedName>
</protein>
<reference evidence="2" key="1">
    <citation type="journal article" date="2020" name="Cell">
        <title>Large-Scale Comparative Analyses of Tick Genomes Elucidate Their Genetic Diversity and Vector Capacities.</title>
        <authorList>
            <consortium name="Tick Genome and Microbiome Consortium (TIGMIC)"/>
            <person name="Jia N."/>
            <person name="Wang J."/>
            <person name="Shi W."/>
            <person name="Du L."/>
            <person name="Sun Y."/>
            <person name="Zhan W."/>
            <person name="Jiang J.F."/>
            <person name="Wang Q."/>
            <person name="Zhang B."/>
            <person name="Ji P."/>
            <person name="Bell-Sakyi L."/>
            <person name="Cui X.M."/>
            <person name="Yuan T.T."/>
            <person name="Jiang B.G."/>
            <person name="Yang W.F."/>
            <person name="Lam T.T."/>
            <person name="Chang Q.C."/>
            <person name="Ding S.J."/>
            <person name="Wang X.J."/>
            <person name="Zhu J.G."/>
            <person name="Ruan X.D."/>
            <person name="Zhao L."/>
            <person name="Wei J.T."/>
            <person name="Ye R.Z."/>
            <person name="Que T.C."/>
            <person name="Du C.H."/>
            <person name="Zhou Y.H."/>
            <person name="Cheng J.X."/>
            <person name="Dai P.F."/>
            <person name="Guo W.B."/>
            <person name="Han X.H."/>
            <person name="Huang E.J."/>
            <person name="Li L.F."/>
            <person name="Wei W."/>
            <person name="Gao Y.C."/>
            <person name="Liu J.Z."/>
            <person name="Shao H.Z."/>
            <person name="Wang X."/>
            <person name="Wang C.C."/>
            <person name="Yang T.C."/>
            <person name="Huo Q.B."/>
            <person name="Li W."/>
            <person name="Chen H.Y."/>
            <person name="Chen S.E."/>
            <person name="Zhou L.G."/>
            <person name="Ni X.B."/>
            <person name="Tian J.H."/>
            <person name="Sheng Y."/>
            <person name="Liu T."/>
            <person name="Pan Y.S."/>
            <person name="Xia L.Y."/>
            <person name="Li J."/>
            <person name="Zhao F."/>
            <person name="Cao W.C."/>
        </authorList>
    </citation>
    <scope>NUCLEOTIDE SEQUENCE</scope>
    <source>
        <strain evidence="2">Rmic-2018</strain>
    </source>
</reference>
<reference evidence="2" key="2">
    <citation type="submission" date="2021-09" db="EMBL/GenBank/DDBJ databases">
        <authorList>
            <person name="Jia N."/>
            <person name="Wang J."/>
            <person name="Shi W."/>
            <person name="Du L."/>
            <person name="Sun Y."/>
            <person name="Zhan W."/>
            <person name="Jiang J."/>
            <person name="Wang Q."/>
            <person name="Zhang B."/>
            <person name="Ji P."/>
            <person name="Sakyi L.B."/>
            <person name="Cui X."/>
            <person name="Yuan T."/>
            <person name="Jiang B."/>
            <person name="Yang W."/>
            <person name="Lam T.T.-Y."/>
            <person name="Chang Q."/>
            <person name="Ding S."/>
            <person name="Wang X."/>
            <person name="Zhu J."/>
            <person name="Ruan X."/>
            <person name="Zhao L."/>
            <person name="Wei J."/>
            <person name="Que T."/>
            <person name="Du C."/>
            <person name="Cheng J."/>
            <person name="Dai P."/>
            <person name="Han X."/>
            <person name="Huang E."/>
            <person name="Gao Y."/>
            <person name="Liu J."/>
            <person name="Shao H."/>
            <person name="Ye R."/>
            <person name="Li L."/>
            <person name="Wei W."/>
            <person name="Wang X."/>
            <person name="Wang C."/>
            <person name="Huo Q."/>
            <person name="Li W."/>
            <person name="Guo W."/>
            <person name="Chen H."/>
            <person name="Chen S."/>
            <person name="Zhou L."/>
            <person name="Zhou L."/>
            <person name="Ni X."/>
            <person name="Tian J."/>
            <person name="Zhou Y."/>
            <person name="Sheng Y."/>
            <person name="Liu T."/>
            <person name="Pan Y."/>
            <person name="Xia L."/>
            <person name="Li J."/>
            <person name="Zhao F."/>
            <person name="Cao W."/>
        </authorList>
    </citation>
    <scope>NUCLEOTIDE SEQUENCE</scope>
    <source>
        <strain evidence="2">Rmic-2018</strain>
        <tissue evidence="2">Larvae</tissue>
    </source>
</reference>